<dbReference type="GO" id="GO:0004494">
    <property type="term" value="F:methylmalonyl-CoA mutase activity"/>
    <property type="evidence" value="ECO:0007669"/>
    <property type="project" value="InterPro"/>
</dbReference>
<dbReference type="PANTHER" id="PTHR48101">
    <property type="entry name" value="METHYLMALONYL-COA MUTASE, MITOCHONDRIAL-RELATED"/>
    <property type="match status" value="1"/>
</dbReference>
<dbReference type="SUPFAM" id="SSF51703">
    <property type="entry name" value="Cobalamin (vitamin B12)-dependent enzymes"/>
    <property type="match status" value="1"/>
</dbReference>
<evidence type="ECO:0000313" key="3">
    <source>
        <dbReference type="EMBL" id="RZN66402.1"/>
    </source>
</evidence>
<dbReference type="EMBL" id="RXIL01000163">
    <property type="protein sequence ID" value="RZN66402.1"/>
    <property type="molecule type" value="Genomic_DNA"/>
</dbReference>
<evidence type="ECO:0000259" key="2">
    <source>
        <dbReference type="Pfam" id="PF01642"/>
    </source>
</evidence>
<dbReference type="InterPro" id="IPR016176">
    <property type="entry name" value="Cbl-dep_enz_cat"/>
</dbReference>
<dbReference type="GO" id="GO:0031419">
    <property type="term" value="F:cobalamin binding"/>
    <property type="evidence" value="ECO:0007669"/>
    <property type="project" value="InterPro"/>
</dbReference>
<dbReference type="NCBIfam" id="TIGR00641">
    <property type="entry name" value="acid_CoA_mut_N"/>
    <property type="match status" value="1"/>
</dbReference>
<dbReference type="InterPro" id="IPR006099">
    <property type="entry name" value="MeMalonylCoA_mutase_a/b_cat"/>
</dbReference>
<sequence>MNERLEEIRRKKEEWREKHGVPDTIKFYTPADIKDFDFLEKVGFPGEYPFAACSYPYPMTSNVLMMKEALTGVPSAQQLLTATGRAGMYSGYGSPEDTRDFYTEFRAKGMYGGGPNVAFDLPTQCGYDSDNPMARGEVGRVGVSIDTLRDFEVLYEAFIDDMEIDKTSSNFTINAPCNIIFGMYLALADERGIPWDQLRATPQNDILKEFIARGTYIFSPKLSMRMFRDSLVFFTEHCPRVNITSIGGYHIREAGATREQDLGWSMAIGAAYLQEGIDAGLEIDQFARRFTFNRFGGSMEFFKEIAFQRASRRMWAKLLKERFHSKNPRSMTIRQVSGAGIGPSDLTKQRPLNNLTRTIVGAFACALSGGPPAVFPAYDEPLGLGWSAEAQQLQWDAMLILLLEAGLNDVVDPFAGSYYMEYLTDEIEEASWEEYNKVEDMGGAVEAIENGYIQRELARSAHKTQNKIERGEKLIVGVNCFASEKELEVIPPRSVPYPYDPVKRERAEEKQLANLKEVKRKRDNQKVTLLLEELEKAAKNEEENLFPYFIRCAKAYVTEQEQCDVLRCVFGEYKAVAL</sequence>
<dbReference type="Proteomes" id="UP000320766">
    <property type="component" value="Unassembled WGS sequence"/>
</dbReference>
<dbReference type="PANTHER" id="PTHR48101:SF1">
    <property type="entry name" value="METHYLMALONYL-COA MUTASE, LARGE SUBUNIT"/>
    <property type="match status" value="1"/>
</dbReference>
<comment type="caution">
    <text evidence="3">The sequence shown here is derived from an EMBL/GenBank/DDBJ whole genome shotgun (WGS) entry which is preliminary data.</text>
</comment>
<evidence type="ECO:0000313" key="4">
    <source>
        <dbReference type="Proteomes" id="UP000320766"/>
    </source>
</evidence>
<name>A0A520KVN1_9EURY</name>
<keyword evidence="1" id="KW-0413">Isomerase</keyword>
<dbReference type="InterPro" id="IPR006098">
    <property type="entry name" value="MMCoA_mutase_a_cat"/>
</dbReference>
<feature type="domain" description="Methylmalonyl-CoA mutase alpha/beta chain catalytic" evidence="2">
    <location>
        <begin position="88"/>
        <end position="572"/>
    </location>
</feature>
<reference evidence="3 4" key="1">
    <citation type="journal article" date="2019" name="Nat. Microbiol.">
        <title>Wide diversity of methane and short-chain alkane metabolisms in uncultured archaea.</title>
        <authorList>
            <person name="Borrel G."/>
            <person name="Adam P.S."/>
            <person name="McKay L.J."/>
            <person name="Chen L.X."/>
            <person name="Sierra-Garcia I.N."/>
            <person name="Sieber C.M."/>
            <person name="Letourneur Q."/>
            <person name="Ghozlane A."/>
            <person name="Andersen G.L."/>
            <person name="Li W.J."/>
            <person name="Hallam S.J."/>
            <person name="Muyzer G."/>
            <person name="de Oliveira V.M."/>
            <person name="Inskeep W.P."/>
            <person name="Banfield J.F."/>
            <person name="Gribaldo S."/>
        </authorList>
    </citation>
    <scope>NUCLEOTIDE SEQUENCE [LARGE SCALE GENOMIC DNA]</scope>
    <source>
        <strain evidence="3">NM1b</strain>
    </source>
</reference>
<proteinExistence type="predicted"/>
<gene>
    <name evidence="3" type="ORF">EF807_08540</name>
</gene>
<protein>
    <submittedName>
        <fullName evidence="3">Methylmalonyl-CoA mutase</fullName>
    </submittedName>
</protein>
<dbReference type="Gene3D" id="3.20.20.240">
    <property type="entry name" value="Methylmalonyl-CoA mutase"/>
    <property type="match status" value="1"/>
</dbReference>
<accession>A0A520KVN1</accession>
<evidence type="ECO:0000256" key="1">
    <source>
        <dbReference type="ARBA" id="ARBA00023235"/>
    </source>
</evidence>
<dbReference type="AlphaFoldDB" id="A0A520KVN1"/>
<dbReference type="Pfam" id="PF01642">
    <property type="entry name" value="MM_CoA_mutase"/>
    <property type="match status" value="1"/>
</dbReference>
<organism evidence="3 4">
    <name type="scientific">Candidatus Methanolliviera hydrocarbonicum</name>
    <dbReference type="NCBI Taxonomy" id="2491085"/>
    <lineage>
        <taxon>Archaea</taxon>
        <taxon>Methanobacteriati</taxon>
        <taxon>Methanobacteriota</taxon>
        <taxon>Candidatus Methanoliparia</taxon>
        <taxon>Candidatus Methanoliparales</taxon>
        <taxon>Candidatus Methanollivieraceae</taxon>
        <taxon>Candidatus Methanolliviera</taxon>
    </lineage>
</organism>